<dbReference type="Pfam" id="PF00082">
    <property type="entry name" value="Peptidase_S8"/>
    <property type="match status" value="1"/>
</dbReference>
<dbReference type="InterPro" id="IPR022398">
    <property type="entry name" value="Peptidase_S8_His-AS"/>
</dbReference>
<sequence>MGACATLGVALATSGTALAASPAQPEGSVVVPRGAEPIAGSYIVVLKDGTSVAPSTSLQNAEAVADKHDAPRAHTFTRALRGFSTHVSAKAARQLAADPRVAYVEQDTVVSVADTQAPAVWGLDRIDQRNRPLSSSYTYNTGAANVTAYVIDTGIRTSHAQFGGRASIGYDAIGDGRNGQDCNGHGTHVAGTVGGSTYGVAKQVKLVAVRVLDCSGNGSNSGVIAGVNWVTANAAKPAVANMSLGGSASSALDAAVRNSINAGVTYALAAGNENVNACTTSPARTAEAITVGATTSSDARASFSNYGTCLDVFAPGNGIQSAYYTSDTATASLSGTSMASPHVAGAAALYLSANPTASPQAVRDAIVSAATPGIVAGAGTGSPTALLYTASFGPAATAPAPTPTPTPAYADGTLLNLTSTGEVYVIAGGAPVYVSTWDAVGGFRAYTDISQAAFDALPQKPADGTLVASSSGEVFVFAGGAPIYVTDFNAIGGFRSYTRVDNYALVNTAATGRLSHVSYVPADGTVLKAGPNGQTYVVQGGVARAAAASGGTVVDPAAIARAGQASPYDHLRAG</sequence>
<dbReference type="PROSITE" id="PS00137">
    <property type="entry name" value="SUBTILASE_HIS"/>
    <property type="match status" value="1"/>
</dbReference>
<evidence type="ECO:0000256" key="7">
    <source>
        <dbReference type="SAM" id="SignalP"/>
    </source>
</evidence>
<evidence type="ECO:0000256" key="3">
    <source>
        <dbReference type="ARBA" id="ARBA00022801"/>
    </source>
</evidence>
<dbReference type="Proteomes" id="UP000800981">
    <property type="component" value="Unassembled WGS sequence"/>
</dbReference>
<dbReference type="InterPro" id="IPR010259">
    <property type="entry name" value="S8pro/Inhibitor_I9"/>
</dbReference>
<protein>
    <submittedName>
        <fullName evidence="10">S8 family peptidase</fullName>
    </submittedName>
</protein>
<feature type="active site" description="Charge relay system" evidence="5">
    <location>
        <position position="337"/>
    </location>
</feature>
<comment type="similarity">
    <text evidence="1 5 6">Belongs to the peptidase S8 family.</text>
</comment>
<dbReference type="PANTHER" id="PTHR43806:SF11">
    <property type="entry name" value="CEREVISIN-RELATED"/>
    <property type="match status" value="1"/>
</dbReference>
<evidence type="ECO:0000313" key="10">
    <source>
        <dbReference type="EMBL" id="NHC15940.1"/>
    </source>
</evidence>
<evidence type="ECO:0000256" key="4">
    <source>
        <dbReference type="ARBA" id="ARBA00022825"/>
    </source>
</evidence>
<evidence type="ECO:0000259" key="9">
    <source>
        <dbReference type="Pfam" id="PF05922"/>
    </source>
</evidence>
<keyword evidence="4 5" id="KW-0720">Serine protease</keyword>
<dbReference type="PROSITE" id="PS51892">
    <property type="entry name" value="SUBTILASE"/>
    <property type="match status" value="1"/>
</dbReference>
<dbReference type="Gene3D" id="3.30.70.80">
    <property type="entry name" value="Peptidase S8 propeptide/proteinase inhibitor I9"/>
    <property type="match status" value="1"/>
</dbReference>
<dbReference type="PRINTS" id="PR00723">
    <property type="entry name" value="SUBTILISIN"/>
</dbReference>
<name>A0ABX0GZD5_9ACTN</name>
<feature type="domain" description="Peptidase S8/S53" evidence="8">
    <location>
        <begin position="149"/>
        <end position="373"/>
    </location>
</feature>
<dbReference type="InterPro" id="IPR015500">
    <property type="entry name" value="Peptidase_S8_subtilisin-rel"/>
</dbReference>
<evidence type="ECO:0000313" key="11">
    <source>
        <dbReference type="Proteomes" id="UP000800981"/>
    </source>
</evidence>
<feature type="signal peptide" evidence="7">
    <location>
        <begin position="1"/>
        <end position="19"/>
    </location>
</feature>
<dbReference type="PROSITE" id="PS00136">
    <property type="entry name" value="SUBTILASE_ASP"/>
    <property type="match status" value="1"/>
</dbReference>
<evidence type="ECO:0000256" key="5">
    <source>
        <dbReference type="PROSITE-ProRule" id="PRU01240"/>
    </source>
</evidence>
<proteinExistence type="inferred from homology"/>
<comment type="caution">
    <text evidence="10">The sequence shown here is derived from an EMBL/GenBank/DDBJ whole genome shotgun (WGS) entry which is preliminary data.</text>
</comment>
<dbReference type="SUPFAM" id="SSF52743">
    <property type="entry name" value="Subtilisin-like"/>
    <property type="match status" value="1"/>
</dbReference>
<evidence type="ECO:0000256" key="2">
    <source>
        <dbReference type="ARBA" id="ARBA00022670"/>
    </source>
</evidence>
<keyword evidence="3 5" id="KW-0378">Hydrolase</keyword>
<keyword evidence="7" id="KW-0732">Signal</keyword>
<organism evidence="10 11">
    <name type="scientific">Motilibacter deserti</name>
    <dbReference type="NCBI Taxonomy" id="2714956"/>
    <lineage>
        <taxon>Bacteria</taxon>
        <taxon>Bacillati</taxon>
        <taxon>Actinomycetota</taxon>
        <taxon>Actinomycetes</taxon>
        <taxon>Motilibacterales</taxon>
        <taxon>Motilibacteraceae</taxon>
        <taxon>Motilibacter</taxon>
    </lineage>
</organism>
<dbReference type="PANTHER" id="PTHR43806">
    <property type="entry name" value="PEPTIDASE S8"/>
    <property type="match status" value="1"/>
</dbReference>
<evidence type="ECO:0000256" key="6">
    <source>
        <dbReference type="RuleBase" id="RU003355"/>
    </source>
</evidence>
<dbReference type="InterPro" id="IPR000209">
    <property type="entry name" value="Peptidase_S8/S53_dom"/>
</dbReference>
<dbReference type="InterPro" id="IPR023828">
    <property type="entry name" value="Peptidase_S8_Ser-AS"/>
</dbReference>
<dbReference type="InterPro" id="IPR037045">
    <property type="entry name" value="S8pro/Inhibitor_I9_sf"/>
</dbReference>
<dbReference type="Gene3D" id="3.40.50.200">
    <property type="entry name" value="Peptidase S8/S53 domain"/>
    <property type="match status" value="1"/>
</dbReference>
<feature type="active site" description="Charge relay system" evidence="5">
    <location>
        <position position="152"/>
    </location>
</feature>
<feature type="active site" description="Charge relay system" evidence="5">
    <location>
        <position position="185"/>
    </location>
</feature>
<dbReference type="InterPro" id="IPR050131">
    <property type="entry name" value="Peptidase_S8_subtilisin-like"/>
</dbReference>
<evidence type="ECO:0000256" key="1">
    <source>
        <dbReference type="ARBA" id="ARBA00011073"/>
    </source>
</evidence>
<feature type="domain" description="Inhibitor I9" evidence="9">
    <location>
        <begin position="41"/>
        <end position="112"/>
    </location>
</feature>
<evidence type="ECO:0000259" key="8">
    <source>
        <dbReference type="Pfam" id="PF00082"/>
    </source>
</evidence>
<dbReference type="InterPro" id="IPR034193">
    <property type="entry name" value="PCSK9_ProteinaseK-like"/>
</dbReference>
<feature type="chain" id="PRO_5047425398" evidence="7">
    <location>
        <begin position="20"/>
        <end position="574"/>
    </location>
</feature>
<dbReference type="EMBL" id="JAANNP010000072">
    <property type="protein sequence ID" value="NHC15940.1"/>
    <property type="molecule type" value="Genomic_DNA"/>
</dbReference>
<accession>A0ABX0GZD5</accession>
<reference evidence="10 11" key="1">
    <citation type="submission" date="2020-03" db="EMBL/GenBank/DDBJ databases">
        <title>Two novel Motilibacter sp.</title>
        <authorList>
            <person name="Liu S."/>
        </authorList>
    </citation>
    <scope>NUCLEOTIDE SEQUENCE [LARGE SCALE GENOMIC DNA]</scope>
    <source>
        <strain evidence="10 11">E257</strain>
    </source>
</reference>
<dbReference type="InterPro" id="IPR036852">
    <property type="entry name" value="Peptidase_S8/S53_dom_sf"/>
</dbReference>
<keyword evidence="2 5" id="KW-0645">Protease</keyword>
<dbReference type="InterPro" id="IPR023827">
    <property type="entry name" value="Peptidase_S8_Asp-AS"/>
</dbReference>
<keyword evidence="11" id="KW-1185">Reference proteome</keyword>
<dbReference type="SUPFAM" id="SSF54897">
    <property type="entry name" value="Protease propeptides/inhibitors"/>
    <property type="match status" value="1"/>
</dbReference>
<gene>
    <name evidence="10" type="ORF">G9H71_19330</name>
</gene>
<dbReference type="PROSITE" id="PS00138">
    <property type="entry name" value="SUBTILASE_SER"/>
    <property type="match status" value="1"/>
</dbReference>
<dbReference type="Pfam" id="PF05922">
    <property type="entry name" value="Inhibitor_I9"/>
    <property type="match status" value="1"/>
</dbReference>
<dbReference type="CDD" id="cd04077">
    <property type="entry name" value="Peptidases_S8_PCSK9_ProteinaseK_like"/>
    <property type="match status" value="1"/>
</dbReference>